<dbReference type="EMBL" id="BSUL01000001">
    <property type="protein sequence ID" value="GMA27795.1"/>
    <property type="molecule type" value="Genomic_DNA"/>
</dbReference>
<evidence type="ECO:0000313" key="3">
    <source>
        <dbReference type="Proteomes" id="UP001157160"/>
    </source>
</evidence>
<feature type="region of interest" description="Disordered" evidence="1">
    <location>
        <begin position="15"/>
        <end position="46"/>
    </location>
</feature>
<dbReference type="PANTHER" id="PTHR42830:SF2">
    <property type="entry name" value="OSMC_OHR FAMILY PROTEIN"/>
    <property type="match status" value="1"/>
</dbReference>
<protein>
    <submittedName>
        <fullName evidence="2">Peroxiredoxin</fullName>
    </submittedName>
</protein>
<proteinExistence type="predicted"/>
<dbReference type="Proteomes" id="UP001157160">
    <property type="component" value="Unassembled WGS sequence"/>
</dbReference>
<feature type="compositionally biased region" description="Basic and acidic residues" evidence="1">
    <location>
        <begin position="29"/>
        <end position="38"/>
    </location>
</feature>
<name>A0AA37XAY8_9MICO</name>
<dbReference type="Pfam" id="PF02566">
    <property type="entry name" value="OsmC"/>
    <property type="match status" value="1"/>
</dbReference>
<organism evidence="2 3">
    <name type="scientific">Arenivirga flava</name>
    <dbReference type="NCBI Taxonomy" id="1930060"/>
    <lineage>
        <taxon>Bacteria</taxon>
        <taxon>Bacillati</taxon>
        <taxon>Actinomycetota</taxon>
        <taxon>Actinomycetes</taxon>
        <taxon>Micrococcales</taxon>
        <taxon>Microbacteriaceae</taxon>
        <taxon>Arenivirga</taxon>
    </lineage>
</organism>
<gene>
    <name evidence="2" type="ORF">GCM10025874_10480</name>
</gene>
<sequence length="160" mass="17426">MTRMPLEQRFSLELEWQGDRGSGTSGPRDYGRQHELRAQGRPPIPGSADRIFRGDADRWNPELLLLGALAECHMMSYLHVAALSGVRVVGYRDAPSANLVVESDGSGRMTGAVLRPDVELAEGADVEAAAALHGRAAELCFIANSVAFAVRHEPRHRVRA</sequence>
<dbReference type="Gene3D" id="3.30.300.20">
    <property type="match status" value="1"/>
</dbReference>
<dbReference type="InterPro" id="IPR015946">
    <property type="entry name" value="KH_dom-like_a/b"/>
</dbReference>
<keyword evidence="3" id="KW-1185">Reference proteome</keyword>
<dbReference type="PANTHER" id="PTHR42830">
    <property type="entry name" value="OSMOTICALLY INDUCIBLE FAMILY PROTEIN"/>
    <property type="match status" value="1"/>
</dbReference>
<dbReference type="InterPro" id="IPR036102">
    <property type="entry name" value="OsmC/Ohrsf"/>
</dbReference>
<dbReference type="InterPro" id="IPR003718">
    <property type="entry name" value="OsmC/Ohr_fam"/>
</dbReference>
<dbReference type="InterPro" id="IPR052707">
    <property type="entry name" value="OsmC_Ohr_Peroxiredoxin"/>
</dbReference>
<dbReference type="AlphaFoldDB" id="A0AA37XAY8"/>
<reference evidence="2 3" key="1">
    <citation type="journal article" date="2014" name="Int. J. Syst. Evol. Microbiol.">
        <title>Complete genome sequence of Corynebacterium casei LMG S-19264T (=DSM 44701T), isolated from a smear-ripened cheese.</title>
        <authorList>
            <consortium name="US DOE Joint Genome Institute (JGI-PGF)"/>
            <person name="Walter F."/>
            <person name="Albersmeier A."/>
            <person name="Kalinowski J."/>
            <person name="Ruckert C."/>
        </authorList>
    </citation>
    <scope>NUCLEOTIDE SEQUENCE [LARGE SCALE GENOMIC DNA]</scope>
    <source>
        <strain evidence="2 3">NBRC 112289</strain>
    </source>
</reference>
<accession>A0AA37XAY8</accession>
<dbReference type="SUPFAM" id="SSF82784">
    <property type="entry name" value="OsmC-like"/>
    <property type="match status" value="1"/>
</dbReference>
<evidence type="ECO:0000313" key="2">
    <source>
        <dbReference type="EMBL" id="GMA27795.1"/>
    </source>
</evidence>
<comment type="caution">
    <text evidence="2">The sequence shown here is derived from an EMBL/GenBank/DDBJ whole genome shotgun (WGS) entry which is preliminary data.</text>
</comment>
<evidence type="ECO:0000256" key="1">
    <source>
        <dbReference type="SAM" id="MobiDB-lite"/>
    </source>
</evidence>